<dbReference type="GO" id="GO:0016285">
    <property type="term" value="F:alanyl aminopeptidase activity"/>
    <property type="evidence" value="ECO:0007669"/>
    <property type="project" value="UniProtKB-EC"/>
</dbReference>
<comment type="catalytic activity">
    <reaction evidence="1">
        <text>Release of an N-terminal amino acid, Xaa-|-Yaa- from a peptide, amide or arylamide. Xaa is preferably Ala, but may be most amino acids including Pro (slow action). When a terminal hydrophobic residue is followed by a prolyl residue, the two may be released as an intact Xaa-Pro dipeptide.</text>
        <dbReference type="EC" id="3.4.11.2"/>
    </reaction>
</comment>
<dbReference type="SUPFAM" id="SSF63737">
    <property type="entry name" value="Leukotriene A4 hydrolase N-terminal domain"/>
    <property type="match status" value="1"/>
</dbReference>
<sequence>MAYCQVVIDPYLPTHGDPSYHVEHYDLELDYRVGAGRLSGRAKITAVANTALTRFTLDLGVFRVNRVTVDGKPARFAHRAHKLAVQAKVPAGRQFTVEVRYVGNPEPIRTRHWGELGWDHLEDGVLVASQPVGAPSWFPCNDRPSDKAAYRISVTTGSPYRVVANGDLIDGRVSASTTTWVYLQLEPMATYLATIQIGRYEYFERADERVPMRAAYPMRLMEGYAHDFGRQTDMMIAFERMFGPYPFSAYTVVVTDDDLDIPIEAQGMSIFGANHVDGRRGYERLVAHELAHQWFGNSVSIVDWRQIWLNEGFAAYSEWLWSQASGGQSADALARATWSRVAKLPQDLVLADPGVDRMFDDLLYQRGALAVHALRLRLGDAAFFAMLREWTTQNRHGSVSIEDFTQHAQRHSPRPLGDLFTAWLYEARLPEFG</sequence>
<evidence type="ECO:0000259" key="14">
    <source>
        <dbReference type="Pfam" id="PF17900"/>
    </source>
</evidence>
<dbReference type="STRING" id="860235.AOZ06_42565"/>
<keyword evidence="16" id="KW-1185">Reference proteome</keyword>
<evidence type="ECO:0000256" key="1">
    <source>
        <dbReference type="ARBA" id="ARBA00000098"/>
    </source>
</evidence>
<feature type="domain" description="Peptidase M1 membrane alanine aminopeptidase" evidence="13">
    <location>
        <begin position="233"/>
        <end position="423"/>
    </location>
</feature>
<keyword evidence="9" id="KW-0862">Zinc</keyword>
<evidence type="ECO:0000313" key="15">
    <source>
        <dbReference type="EMBL" id="ALG12658.1"/>
    </source>
</evidence>
<dbReference type="GO" id="GO:0008270">
    <property type="term" value="F:zinc ion binding"/>
    <property type="evidence" value="ECO:0007669"/>
    <property type="project" value="InterPro"/>
</dbReference>
<evidence type="ECO:0000256" key="4">
    <source>
        <dbReference type="ARBA" id="ARBA00012564"/>
    </source>
</evidence>
<evidence type="ECO:0000256" key="7">
    <source>
        <dbReference type="ARBA" id="ARBA00022723"/>
    </source>
</evidence>
<dbReference type="Pfam" id="PF17900">
    <property type="entry name" value="Peptidase_M1_N"/>
    <property type="match status" value="1"/>
</dbReference>
<evidence type="ECO:0000256" key="8">
    <source>
        <dbReference type="ARBA" id="ARBA00022801"/>
    </source>
</evidence>
<organism evidence="15 16">
    <name type="scientific">Kibdelosporangium phytohabitans</name>
    <dbReference type="NCBI Taxonomy" id="860235"/>
    <lineage>
        <taxon>Bacteria</taxon>
        <taxon>Bacillati</taxon>
        <taxon>Actinomycetota</taxon>
        <taxon>Actinomycetes</taxon>
        <taxon>Pseudonocardiales</taxon>
        <taxon>Pseudonocardiaceae</taxon>
        <taxon>Kibdelosporangium</taxon>
    </lineage>
</organism>
<evidence type="ECO:0000259" key="13">
    <source>
        <dbReference type="Pfam" id="PF01433"/>
    </source>
</evidence>
<dbReference type="CDD" id="cd09603">
    <property type="entry name" value="M1_APN_like"/>
    <property type="match status" value="1"/>
</dbReference>
<dbReference type="Proteomes" id="UP000063699">
    <property type="component" value="Chromosome"/>
</dbReference>
<reference evidence="15 16" key="1">
    <citation type="submission" date="2015-07" db="EMBL/GenBank/DDBJ databases">
        <title>Genome sequencing of Kibdelosporangium phytohabitans.</title>
        <authorList>
            <person name="Qin S."/>
            <person name="Xing K."/>
        </authorList>
    </citation>
    <scope>NUCLEOTIDE SEQUENCE [LARGE SCALE GENOMIC DNA]</scope>
    <source>
        <strain evidence="15 16">KLBMP1111</strain>
    </source>
</reference>
<dbReference type="EC" id="3.4.11.2" evidence="4"/>
<dbReference type="SUPFAM" id="SSF55486">
    <property type="entry name" value="Metalloproteases ('zincins'), catalytic domain"/>
    <property type="match status" value="1"/>
</dbReference>
<name>A0A0N9I8J1_9PSEU</name>
<protein>
    <recommendedName>
        <fullName evidence="5">Aminopeptidase N</fullName>
        <ecNumber evidence="4">3.4.11.2</ecNumber>
    </recommendedName>
    <alternativeName>
        <fullName evidence="11">Alanine aminopeptidase</fullName>
    </alternativeName>
    <alternativeName>
        <fullName evidence="12">Lysyl aminopeptidase</fullName>
    </alternativeName>
</protein>
<dbReference type="InterPro" id="IPR042097">
    <property type="entry name" value="Aminopeptidase_N-like_N_sf"/>
</dbReference>
<evidence type="ECO:0000256" key="2">
    <source>
        <dbReference type="ARBA" id="ARBA00001947"/>
    </source>
</evidence>
<dbReference type="EMBL" id="CP012752">
    <property type="protein sequence ID" value="ALG12658.1"/>
    <property type="molecule type" value="Genomic_DNA"/>
</dbReference>
<evidence type="ECO:0000256" key="3">
    <source>
        <dbReference type="ARBA" id="ARBA00010136"/>
    </source>
</evidence>
<keyword evidence="6" id="KW-0645">Protease</keyword>
<dbReference type="InterPro" id="IPR027268">
    <property type="entry name" value="Peptidase_M4/M1_CTD_sf"/>
</dbReference>
<evidence type="ECO:0000256" key="10">
    <source>
        <dbReference type="ARBA" id="ARBA00023049"/>
    </source>
</evidence>
<dbReference type="PRINTS" id="PR00756">
    <property type="entry name" value="ALADIPTASE"/>
</dbReference>
<dbReference type="InterPro" id="IPR014782">
    <property type="entry name" value="Peptidase_M1_dom"/>
</dbReference>
<comment type="similarity">
    <text evidence="3">Belongs to the peptidase M1 family.</text>
</comment>
<evidence type="ECO:0000256" key="9">
    <source>
        <dbReference type="ARBA" id="ARBA00022833"/>
    </source>
</evidence>
<dbReference type="PANTHER" id="PTHR11533">
    <property type="entry name" value="PROTEASE M1 ZINC METALLOPROTEASE"/>
    <property type="match status" value="1"/>
</dbReference>
<evidence type="ECO:0000256" key="12">
    <source>
        <dbReference type="ARBA" id="ARBA00031533"/>
    </source>
</evidence>
<evidence type="ECO:0000313" key="16">
    <source>
        <dbReference type="Proteomes" id="UP000063699"/>
    </source>
</evidence>
<evidence type="ECO:0000256" key="5">
    <source>
        <dbReference type="ARBA" id="ARBA00015611"/>
    </source>
</evidence>
<accession>A0A0N9I8J1</accession>
<dbReference type="Gene3D" id="2.60.40.1730">
    <property type="entry name" value="tricorn interacting facor f3 domain"/>
    <property type="match status" value="1"/>
</dbReference>
<evidence type="ECO:0000256" key="11">
    <source>
        <dbReference type="ARBA" id="ARBA00029811"/>
    </source>
</evidence>
<dbReference type="Gene3D" id="1.10.390.10">
    <property type="entry name" value="Neutral Protease Domain 2"/>
    <property type="match status" value="1"/>
</dbReference>
<dbReference type="GO" id="GO:0006508">
    <property type="term" value="P:proteolysis"/>
    <property type="evidence" value="ECO:0007669"/>
    <property type="project" value="UniProtKB-KW"/>
</dbReference>
<dbReference type="AlphaFoldDB" id="A0A0N9I8J1"/>
<gene>
    <name evidence="15" type="ORF">AOZ06_42565</name>
</gene>
<dbReference type="Pfam" id="PF01433">
    <property type="entry name" value="Peptidase_M1"/>
    <property type="match status" value="1"/>
</dbReference>
<dbReference type="KEGG" id="kphy:AOZ06_42565"/>
<keyword evidence="10" id="KW-0482">Metalloprotease</keyword>
<proteinExistence type="inferred from homology"/>
<keyword evidence="8" id="KW-0378">Hydrolase</keyword>
<dbReference type="InterPro" id="IPR001930">
    <property type="entry name" value="Peptidase_M1"/>
</dbReference>
<dbReference type="InterPro" id="IPR050344">
    <property type="entry name" value="Peptidase_M1_aminopeptidases"/>
</dbReference>
<dbReference type="InterPro" id="IPR045357">
    <property type="entry name" value="Aminopeptidase_N-like_N"/>
</dbReference>
<comment type="cofactor">
    <cofactor evidence="2">
        <name>Zn(2+)</name>
        <dbReference type="ChEBI" id="CHEBI:29105"/>
    </cofactor>
</comment>
<feature type="domain" description="Aminopeptidase N-like N-terminal" evidence="14">
    <location>
        <begin position="23"/>
        <end position="192"/>
    </location>
</feature>
<keyword evidence="7" id="KW-0479">Metal-binding</keyword>
<dbReference type="GO" id="GO:0008237">
    <property type="term" value="F:metallopeptidase activity"/>
    <property type="evidence" value="ECO:0007669"/>
    <property type="project" value="UniProtKB-KW"/>
</dbReference>
<evidence type="ECO:0000256" key="6">
    <source>
        <dbReference type="ARBA" id="ARBA00022670"/>
    </source>
</evidence>